<evidence type="ECO:0000313" key="2">
    <source>
        <dbReference type="EMBL" id="APY00371.1"/>
    </source>
</evidence>
<dbReference type="Proteomes" id="UP000187506">
    <property type="component" value="Chromosome"/>
</dbReference>
<accession>A0AAC9PWS2</accession>
<gene>
    <name evidence="2" type="ORF">BWR22_08590</name>
</gene>
<reference evidence="2 3" key="1">
    <citation type="submission" date="2017-01" db="EMBL/GenBank/DDBJ databases">
        <title>Complete genome of Lacinutrix venerupis DOK2-8 isolated from seawater in Dokdo.</title>
        <authorList>
            <person name="Chi W.-J."/>
            <person name="Kim J.H."/>
        </authorList>
    </citation>
    <scope>NUCLEOTIDE SEQUENCE [LARGE SCALE GENOMIC DNA]</scope>
    <source>
        <strain evidence="2 3">DOK2-8</strain>
    </source>
</reference>
<sequence length="192" mass="20703">MKNFKFITITILSLFLATSCSDDDDNITIPVPVNEEELITTVNVTLTPNGGGTAITFQMQDLDGDGPNNPVFTYPGGLTNAVLDAGVTYNGEIQLLNETEDPAEDITEEVEEEDDEHQFFYTASSSLDLTTEYANFDGDNNPLGTEFTVTTGAASTGTLTFTLRHEPTKPNTGLSDADGETDVEVAFSIEIQ</sequence>
<proteinExistence type="predicted"/>
<keyword evidence="3" id="KW-1185">Reference proteome</keyword>
<feature type="chain" id="PRO_5042119136" evidence="1">
    <location>
        <begin position="23"/>
        <end position="192"/>
    </location>
</feature>
<name>A0AAC9PWS2_9FLAO</name>
<dbReference type="RefSeq" id="WP_076733277.1">
    <property type="nucleotide sequence ID" value="NZ_CP019352.1"/>
</dbReference>
<feature type="signal peptide" evidence="1">
    <location>
        <begin position="1"/>
        <end position="22"/>
    </location>
</feature>
<evidence type="ECO:0000256" key="1">
    <source>
        <dbReference type="SAM" id="SignalP"/>
    </source>
</evidence>
<evidence type="ECO:0000313" key="3">
    <source>
        <dbReference type="Proteomes" id="UP000187506"/>
    </source>
</evidence>
<dbReference type="EMBL" id="CP019352">
    <property type="protein sequence ID" value="APY00371.1"/>
    <property type="molecule type" value="Genomic_DNA"/>
</dbReference>
<organism evidence="2 3">
    <name type="scientific">Lacinutrix venerupis</name>
    <dbReference type="NCBI Taxonomy" id="1486034"/>
    <lineage>
        <taxon>Bacteria</taxon>
        <taxon>Pseudomonadati</taxon>
        <taxon>Bacteroidota</taxon>
        <taxon>Flavobacteriia</taxon>
        <taxon>Flavobacteriales</taxon>
        <taxon>Flavobacteriaceae</taxon>
        <taxon>Lacinutrix</taxon>
    </lineage>
</organism>
<keyword evidence="1" id="KW-0732">Signal</keyword>
<dbReference type="KEGG" id="lvn:BWR22_08590"/>
<dbReference type="PROSITE" id="PS51257">
    <property type="entry name" value="PROKAR_LIPOPROTEIN"/>
    <property type="match status" value="1"/>
</dbReference>
<dbReference type="AlphaFoldDB" id="A0AAC9PWS2"/>
<protein>
    <submittedName>
        <fullName evidence="2">Type 1 periplasmic binding fold superfamily protein</fullName>
    </submittedName>
</protein>